<feature type="compositionally biased region" description="Pro residues" evidence="1">
    <location>
        <begin position="151"/>
        <end position="160"/>
    </location>
</feature>
<protein>
    <recommendedName>
        <fullName evidence="2">DUF6729 domain-containing protein</fullName>
    </recommendedName>
</protein>
<feature type="region of interest" description="Disordered" evidence="1">
    <location>
        <begin position="86"/>
        <end position="231"/>
    </location>
</feature>
<dbReference type="PANTHER" id="PTHR24401:SF29">
    <property type="entry name" value="SI:CH211-243P7.3-RELATED"/>
    <property type="match status" value="1"/>
</dbReference>
<dbReference type="InterPro" id="IPR046616">
    <property type="entry name" value="DUF6729"/>
</dbReference>
<feature type="compositionally biased region" description="Low complexity" evidence="1">
    <location>
        <begin position="161"/>
        <end position="188"/>
    </location>
</feature>
<reference evidence="3 4" key="1">
    <citation type="submission" date="2023-09" db="EMBL/GenBank/DDBJ databases">
        <authorList>
            <person name="Wang M."/>
        </authorList>
    </citation>
    <scope>NUCLEOTIDE SEQUENCE [LARGE SCALE GENOMIC DNA]</scope>
    <source>
        <strain evidence="3">GT-2023</strain>
        <tissue evidence="3">Liver</tissue>
    </source>
</reference>
<dbReference type="EMBL" id="JAYMGO010000003">
    <property type="protein sequence ID" value="KAL1277028.1"/>
    <property type="molecule type" value="Genomic_DNA"/>
</dbReference>
<evidence type="ECO:0000313" key="3">
    <source>
        <dbReference type="EMBL" id="KAL1277028.1"/>
    </source>
</evidence>
<dbReference type="Pfam" id="PF20499">
    <property type="entry name" value="DUF6729"/>
    <property type="match status" value="1"/>
</dbReference>
<dbReference type="Proteomes" id="UP001558613">
    <property type="component" value="Unassembled WGS sequence"/>
</dbReference>
<keyword evidence="4" id="KW-1185">Reference proteome</keyword>
<comment type="caution">
    <text evidence="3">The sequence shown here is derived from an EMBL/GenBank/DDBJ whole genome shotgun (WGS) entry which is preliminary data.</text>
</comment>
<dbReference type="PANTHER" id="PTHR24401">
    <property type="entry name" value="SI:CH211-243P7.3-RELATED"/>
    <property type="match status" value="1"/>
</dbReference>
<evidence type="ECO:0000313" key="4">
    <source>
        <dbReference type="Proteomes" id="UP001558613"/>
    </source>
</evidence>
<organism evidence="3 4">
    <name type="scientific">Cirrhinus molitorella</name>
    <name type="common">mud carp</name>
    <dbReference type="NCBI Taxonomy" id="172907"/>
    <lineage>
        <taxon>Eukaryota</taxon>
        <taxon>Metazoa</taxon>
        <taxon>Chordata</taxon>
        <taxon>Craniata</taxon>
        <taxon>Vertebrata</taxon>
        <taxon>Euteleostomi</taxon>
        <taxon>Actinopterygii</taxon>
        <taxon>Neopterygii</taxon>
        <taxon>Teleostei</taxon>
        <taxon>Ostariophysi</taxon>
        <taxon>Cypriniformes</taxon>
        <taxon>Cyprinidae</taxon>
        <taxon>Labeoninae</taxon>
        <taxon>Labeonini</taxon>
        <taxon>Cirrhinus</taxon>
    </lineage>
</organism>
<sequence>MSTKPKSHKAMGDGEWMARLRAFASTGAWPSGVGNRPAPRQRKWYDLYQKIEKCPLQAHGQTTLFGGSTACSCGFHTIKPTAATSTQAAAVPPQSEAPATAPVPGSFMRPPPSLSMFTKSRFGGSQLASLKPNLVERRTPSPSPSSVRTPSPSPPSPSPSPSSVRTHSPSSSSVRTPSPSPSSVRTPTMASVRIPSPSPPSVNTSSPSSLQTNIPAPFPEEPGRAQKATAEASASFWLPGEFGKTIPVQDQRWIANTLFHSGKLRTDLKLWYEPPAPALIYHQTPTPDRFFTHRLMVWMPYHLWKVRVSCPVCGKNLTGYGVHKRARKVLDIDRYYLMVTETLRCTVGSLNYLSTSQTVRDQLDLPHQKMFWLILTRKYACDIRVIRLLRDRTLGNSPARLVRQLKENHGEEWLNRLAHYLGECADFVDRPSLFPVVCQEPPEPIHIPTSRWLLSVYGRDILSRIGHIKASITSIFGNILKMDSTKQITKKLAGHGRGTALWVTSIGNEVGQILNSVLSVQEGPGLDRMVAGVMERYCQAAVPPPVLLYVDCGCCMSEGATSKLQTRFGEWPDLTVQLDIWHFMRRLAMGCTTDAHPLYPTFMGCLSACIFEWDAGDLSLLRQAKKKQLMQEGVPAITDILVDRSISKTELSLYCRRRTRGEEATIRLIENLLQELRGANGRDLMGVPLLDEVCMDHIWRVQKRHVKCIQDVPVVPLYTEIGTATKAGVTLTRYCCARGSTSLESFHCHLNRFIPGTSANALNFQLYLLEGLNRWNQDRATASVTSKPASLLTYSGDMAHCVNTNSLKVFGRPFVPTFRPPARYTDSAGVPGMDRVDSLAEYLVELRNQSSLALTNQQVSNIVALWQNLLDYDKQRVVFAARHQSRLDTGRFRSPKKRQEFTPGVESVKRHALTTTAPLAQWPDCCRLIETIFVKLCAIHKSPKKKGIGTDGTSFWTTTEKSGSAFWPMLLLCSRPPCSWWM</sequence>
<evidence type="ECO:0000259" key="2">
    <source>
        <dbReference type="Pfam" id="PF20499"/>
    </source>
</evidence>
<feature type="domain" description="DUF6729" evidence="2">
    <location>
        <begin position="243"/>
        <end position="462"/>
    </location>
</feature>
<name>A0ABR3NK14_9TELE</name>
<gene>
    <name evidence="3" type="ORF">QQF64_023701</name>
</gene>
<evidence type="ECO:0000256" key="1">
    <source>
        <dbReference type="SAM" id="MobiDB-lite"/>
    </source>
</evidence>
<proteinExistence type="predicted"/>
<accession>A0ABR3NK14</accession>